<gene>
    <name evidence="2" type="ORF">Mic7113_6737</name>
</gene>
<reference evidence="2 3" key="1">
    <citation type="submission" date="2012-06" db="EMBL/GenBank/DDBJ databases">
        <title>Finished plasmid 5 of genome of Microcoleus sp. PCC 7113.</title>
        <authorList>
            <consortium name="US DOE Joint Genome Institute"/>
            <person name="Gugger M."/>
            <person name="Coursin T."/>
            <person name="Rippka R."/>
            <person name="Tandeau De Marsac N."/>
            <person name="Huntemann M."/>
            <person name="Wei C.-L."/>
            <person name="Han J."/>
            <person name="Detter J.C."/>
            <person name="Han C."/>
            <person name="Tapia R."/>
            <person name="Chen A."/>
            <person name="Kyrpides N."/>
            <person name="Mavromatis K."/>
            <person name="Markowitz V."/>
            <person name="Szeto E."/>
            <person name="Ivanova N."/>
            <person name="Pagani I."/>
            <person name="Pati A."/>
            <person name="Goodwin L."/>
            <person name="Nordberg H.P."/>
            <person name="Cantor M.N."/>
            <person name="Hua S.X."/>
            <person name="Woyke T."/>
            <person name="Kerfeld C.A."/>
        </authorList>
    </citation>
    <scope>NUCLEOTIDE SEQUENCE [LARGE SCALE GENOMIC DNA]</scope>
    <source>
        <strain evidence="2 3">PCC 7113</strain>
        <plasmid evidence="2 3">pMIC7113.05</plasmid>
    </source>
</reference>
<feature type="transmembrane region" description="Helical" evidence="1">
    <location>
        <begin position="197"/>
        <end position="215"/>
    </location>
</feature>
<dbReference type="RefSeq" id="WP_015186307.1">
    <property type="nucleotide sequence ID" value="NC_019741.1"/>
</dbReference>
<dbReference type="PATRIC" id="fig|1173027.3.peg.7452"/>
<keyword evidence="1" id="KW-1133">Transmembrane helix</keyword>
<feature type="transmembrane region" description="Helical" evidence="1">
    <location>
        <begin position="81"/>
        <end position="100"/>
    </location>
</feature>
<keyword evidence="3" id="KW-1185">Reference proteome</keyword>
<protein>
    <submittedName>
        <fullName evidence="2">Uncharacterized protein</fullName>
    </submittedName>
</protein>
<proteinExistence type="predicted"/>
<dbReference type="EMBL" id="CP003635">
    <property type="protein sequence ID" value="AFZ22299.1"/>
    <property type="molecule type" value="Genomic_DNA"/>
</dbReference>
<keyword evidence="1" id="KW-0812">Transmembrane</keyword>
<sequence length="257" mass="28687">MTSERLIRRYRSWYAKLLRLYSSPYYERFGEEMKQTFTDLLRERAQEGRGLFSFAVWMFVETSAGIMRENITYLIRQNRNIIYLALGTAFILLLPLVAMLFTDQVVWDLTDFIVAGALIFGTGLAYELVANTGGTMAYRVAVGIALAAALLLVWMNLAVGIIGSEDNPVNLMYFGVLAIFILGATIARLRPQGMARALFATALAQALVPVLALMINKPQVRGVEAFMGVLGVLGLNAFFVMMFIGSGLLFRRSRIRL</sequence>
<keyword evidence="2" id="KW-0614">Plasmid</keyword>
<organism evidence="2 3">
    <name type="scientific">Allocoleopsis franciscana PCC 7113</name>
    <dbReference type="NCBI Taxonomy" id="1173027"/>
    <lineage>
        <taxon>Bacteria</taxon>
        <taxon>Bacillati</taxon>
        <taxon>Cyanobacteriota</taxon>
        <taxon>Cyanophyceae</taxon>
        <taxon>Coleofasciculales</taxon>
        <taxon>Coleofasciculaceae</taxon>
        <taxon>Allocoleopsis</taxon>
        <taxon>Allocoleopsis franciscana</taxon>
    </lineage>
</organism>
<dbReference type="AlphaFoldDB" id="K9WR85"/>
<feature type="transmembrane region" description="Helical" evidence="1">
    <location>
        <begin position="112"/>
        <end position="129"/>
    </location>
</feature>
<dbReference type="HOGENOM" id="CLU_1081019_0_0_3"/>
<keyword evidence="1" id="KW-0472">Membrane</keyword>
<feature type="transmembrane region" description="Helical" evidence="1">
    <location>
        <begin position="171"/>
        <end position="190"/>
    </location>
</feature>
<feature type="transmembrane region" description="Helical" evidence="1">
    <location>
        <begin position="136"/>
        <end position="159"/>
    </location>
</feature>
<name>K9WR85_9CYAN</name>
<evidence type="ECO:0000256" key="1">
    <source>
        <dbReference type="SAM" id="Phobius"/>
    </source>
</evidence>
<evidence type="ECO:0000313" key="3">
    <source>
        <dbReference type="Proteomes" id="UP000010471"/>
    </source>
</evidence>
<geneLocation type="plasmid" evidence="2 3">
    <name>pMIC7113.05</name>
</geneLocation>
<evidence type="ECO:0000313" key="2">
    <source>
        <dbReference type="EMBL" id="AFZ22299.1"/>
    </source>
</evidence>
<dbReference type="KEGG" id="mic:Mic7113_6737"/>
<accession>K9WR85</accession>
<dbReference type="Proteomes" id="UP000010471">
    <property type="component" value="Plasmid pMIC7113.05"/>
</dbReference>
<feature type="transmembrane region" description="Helical" evidence="1">
    <location>
        <begin position="227"/>
        <end position="250"/>
    </location>
</feature>